<dbReference type="AlphaFoldDB" id="A0A168NNV2"/>
<evidence type="ECO:0008006" key="4">
    <source>
        <dbReference type="Google" id="ProtNLM"/>
    </source>
</evidence>
<dbReference type="EMBL" id="LVJH01000002">
    <property type="protein sequence ID" value="OAB45977.1"/>
    <property type="molecule type" value="Genomic_DNA"/>
</dbReference>
<feature type="chain" id="PRO_5007899459" description="Copper amine oxidase-like N-terminal domain-containing protein" evidence="1">
    <location>
        <begin position="30"/>
        <end position="375"/>
    </location>
</feature>
<keyword evidence="3" id="KW-1185">Reference proteome</keyword>
<accession>A0A168NNV2</accession>
<dbReference type="Proteomes" id="UP000076967">
    <property type="component" value="Unassembled WGS sequence"/>
</dbReference>
<feature type="signal peptide" evidence="1">
    <location>
        <begin position="1"/>
        <end position="29"/>
    </location>
</feature>
<dbReference type="OrthoDB" id="1684530at2"/>
<proteinExistence type="predicted"/>
<comment type="caution">
    <text evidence="2">The sequence shown here is derived from an EMBL/GenBank/DDBJ whole genome shotgun (WGS) entry which is preliminary data.</text>
</comment>
<keyword evidence="1" id="KW-0732">Signal</keyword>
<reference evidence="2 3" key="1">
    <citation type="submission" date="2016-03" db="EMBL/GenBank/DDBJ databases">
        <title>Draft genome sequence of Paenibacillus glacialis DSM 22343.</title>
        <authorList>
            <person name="Shin S.-K."/>
            <person name="Yi H."/>
        </authorList>
    </citation>
    <scope>NUCLEOTIDE SEQUENCE [LARGE SCALE GENOMIC DNA]</scope>
    <source>
        <strain evidence="2 3">DSM 22343</strain>
    </source>
</reference>
<evidence type="ECO:0000313" key="2">
    <source>
        <dbReference type="EMBL" id="OAB45977.1"/>
    </source>
</evidence>
<evidence type="ECO:0000256" key="1">
    <source>
        <dbReference type="SAM" id="SignalP"/>
    </source>
</evidence>
<protein>
    <recommendedName>
        <fullName evidence="4">Copper amine oxidase-like N-terminal domain-containing protein</fullName>
    </recommendedName>
</protein>
<gene>
    <name evidence="2" type="ORF">PGLA_00850</name>
</gene>
<name>A0A168NNV2_9BACL</name>
<sequence>MYKCLKLRALTIILCLFTIFSTIPFNVEAAALNVIPDNVYLSAEIPIFLNGQIIVSKEKTYTIQGIKNSGTYLPIRLLSKFKNISVNFTKPITIKTDIGVFKLDNTNSALFQNTTYISLDYFYKISGYAGNYIYDANSLFLWSDANGESKSKKLINQINSISDDFLKSYMGQKLYIYEGEKIGWVIEIDRFADNITNFKILLNDGSVIEDLVVGEDPDSFCTYLDYESITYLYSGKYYWANKNYLPSTIPLQNIEKVYFESVKLKEKDLVIQAKRMNGKKITFKLSFFSNQSEPIKNGFYTENPRTKYPSWSSKIWNKIAEKKISIGMNKEQVLMSWGGPRDINNYTSSKYHMEQWVYDNDYLYFYDGILESWSN</sequence>
<evidence type="ECO:0000313" key="3">
    <source>
        <dbReference type="Proteomes" id="UP000076967"/>
    </source>
</evidence>
<dbReference type="RefSeq" id="WP_068527361.1">
    <property type="nucleotide sequence ID" value="NZ_LVJH01000002.1"/>
</dbReference>
<organism evidence="2 3">
    <name type="scientific">Paenibacillus glacialis</name>
    <dbReference type="NCBI Taxonomy" id="494026"/>
    <lineage>
        <taxon>Bacteria</taxon>
        <taxon>Bacillati</taxon>
        <taxon>Bacillota</taxon>
        <taxon>Bacilli</taxon>
        <taxon>Bacillales</taxon>
        <taxon>Paenibacillaceae</taxon>
        <taxon>Paenibacillus</taxon>
    </lineage>
</organism>